<dbReference type="EMBL" id="JACHIP010000038">
    <property type="protein sequence ID" value="MBB5061355.1"/>
    <property type="molecule type" value="Genomic_DNA"/>
</dbReference>
<reference evidence="1 2" key="1">
    <citation type="submission" date="2020-08" db="EMBL/GenBank/DDBJ databases">
        <title>Genomic Encyclopedia of Type Strains, Phase IV (KMG-V): Genome sequencing to study the core and pangenomes of soil and plant-associated prokaryotes.</title>
        <authorList>
            <person name="Whitman W."/>
        </authorList>
    </citation>
    <scope>NUCLEOTIDE SEQUENCE [LARGE SCALE GENOMIC DNA]</scope>
    <source>
        <strain evidence="1 2">M8UP14</strain>
    </source>
</reference>
<organism evidence="1 2">
    <name type="scientific">Granulicella aggregans</name>
    <dbReference type="NCBI Taxonomy" id="474949"/>
    <lineage>
        <taxon>Bacteria</taxon>
        <taxon>Pseudomonadati</taxon>
        <taxon>Acidobacteriota</taxon>
        <taxon>Terriglobia</taxon>
        <taxon>Terriglobales</taxon>
        <taxon>Acidobacteriaceae</taxon>
        <taxon>Granulicella</taxon>
    </lineage>
</organism>
<dbReference type="Proteomes" id="UP000540989">
    <property type="component" value="Unassembled WGS sequence"/>
</dbReference>
<gene>
    <name evidence="1" type="ORF">HDF16_006091</name>
</gene>
<sequence>MSLKPQQDFGVPDETRRVALAAFPKGCACLRIADALGGVYRDKQFAALSANAYDK</sequence>
<name>A0A7W8E8J4_9BACT</name>
<proteinExistence type="predicted"/>
<evidence type="ECO:0000313" key="2">
    <source>
        <dbReference type="Proteomes" id="UP000540989"/>
    </source>
</evidence>
<protein>
    <submittedName>
        <fullName evidence="1">Uncharacterized protein</fullName>
    </submittedName>
</protein>
<evidence type="ECO:0000313" key="1">
    <source>
        <dbReference type="EMBL" id="MBB5061355.1"/>
    </source>
</evidence>
<comment type="caution">
    <text evidence="1">The sequence shown here is derived from an EMBL/GenBank/DDBJ whole genome shotgun (WGS) entry which is preliminary data.</text>
</comment>
<keyword evidence="2" id="KW-1185">Reference proteome</keyword>
<accession>A0A7W8E8J4</accession>
<dbReference type="RefSeq" id="WP_184224208.1">
    <property type="nucleotide sequence ID" value="NZ_JACHIP010000038.1"/>
</dbReference>
<dbReference type="AlphaFoldDB" id="A0A7W8E8J4"/>